<evidence type="ECO:0000313" key="5">
    <source>
        <dbReference type="EMBL" id="KAK2160442.1"/>
    </source>
</evidence>
<comment type="caution">
    <text evidence="5">The sequence shown here is derived from an EMBL/GenBank/DDBJ whole genome shotgun (WGS) entry which is preliminary data.</text>
</comment>
<feature type="domain" description="Small acidic protein-like" evidence="4">
    <location>
        <begin position="63"/>
        <end position="138"/>
    </location>
</feature>
<feature type="compositionally biased region" description="Polar residues" evidence="3">
    <location>
        <begin position="187"/>
        <end position="199"/>
    </location>
</feature>
<proteinExistence type="inferred from homology"/>
<feature type="compositionally biased region" description="Basic and acidic residues" evidence="3">
    <location>
        <begin position="62"/>
        <end position="75"/>
    </location>
</feature>
<feature type="compositionally biased region" description="Basic and acidic residues" evidence="3">
    <location>
        <begin position="96"/>
        <end position="116"/>
    </location>
</feature>
<dbReference type="InterPro" id="IPR028124">
    <property type="entry name" value="SMAP_dom"/>
</dbReference>
<dbReference type="Proteomes" id="UP001208570">
    <property type="component" value="Unassembled WGS sequence"/>
</dbReference>
<evidence type="ECO:0000256" key="1">
    <source>
        <dbReference type="ARBA" id="ARBA00006502"/>
    </source>
</evidence>
<dbReference type="AlphaFoldDB" id="A0AAD9JWK8"/>
<protein>
    <recommendedName>
        <fullName evidence="2">Small acidic protein</fullName>
    </recommendedName>
</protein>
<dbReference type="PANTHER" id="PTHR22175:SF0">
    <property type="entry name" value="SMALL ACIDIC PROTEIN"/>
    <property type="match status" value="1"/>
</dbReference>
<evidence type="ECO:0000313" key="6">
    <source>
        <dbReference type="Proteomes" id="UP001208570"/>
    </source>
</evidence>
<dbReference type="Pfam" id="PF15477">
    <property type="entry name" value="SMAP"/>
    <property type="match status" value="1"/>
</dbReference>
<organism evidence="5 6">
    <name type="scientific">Paralvinella palmiformis</name>
    <dbReference type="NCBI Taxonomy" id="53620"/>
    <lineage>
        <taxon>Eukaryota</taxon>
        <taxon>Metazoa</taxon>
        <taxon>Spiralia</taxon>
        <taxon>Lophotrochozoa</taxon>
        <taxon>Annelida</taxon>
        <taxon>Polychaeta</taxon>
        <taxon>Sedentaria</taxon>
        <taxon>Canalipalpata</taxon>
        <taxon>Terebellida</taxon>
        <taxon>Terebelliformia</taxon>
        <taxon>Alvinellidae</taxon>
        <taxon>Paralvinella</taxon>
    </lineage>
</organism>
<name>A0AAD9JWK8_9ANNE</name>
<accession>A0AAD9JWK8</accession>
<feature type="compositionally biased region" description="Polar residues" evidence="3">
    <location>
        <begin position="155"/>
        <end position="175"/>
    </location>
</feature>
<dbReference type="InterPro" id="IPR026714">
    <property type="entry name" value="SMAP"/>
</dbReference>
<feature type="region of interest" description="Disordered" evidence="3">
    <location>
        <begin position="1"/>
        <end position="208"/>
    </location>
</feature>
<feature type="compositionally biased region" description="Basic and acidic residues" evidence="3">
    <location>
        <begin position="1"/>
        <end position="42"/>
    </location>
</feature>
<sequence>MEIKEILVKEMSEKDIQVEKNDKDNQADDSPEPDKGDPDSPRGRKRSAPDSTEDLTVSSANDWEHANLGDMERKNKFLRLMGASKKEHHGKFVIGDQERSSERSAEKTVDVTHELESQYEQGIAHRMQGGRRGHIGLGFQEPEKDEEANSDDKTVSSSEKTPSDEGSTDSPQQSEHCTKDKQDTEPDSSMEQTKLSKYTTFVKGSPTS</sequence>
<comment type="similarity">
    <text evidence="1">Belongs to the SMAP family.</text>
</comment>
<keyword evidence="6" id="KW-1185">Reference proteome</keyword>
<evidence type="ECO:0000259" key="4">
    <source>
        <dbReference type="Pfam" id="PF15477"/>
    </source>
</evidence>
<reference evidence="5" key="1">
    <citation type="journal article" date="2023" name="Mol. Biol. Evol.">
        <title>Third-Generation Sequencing Reveals the Adaptive Role of the Epigenome in Three Deep-Sea Polychaetes.</title>
        <authorList>
            <person name="Perez M."/>
            <person name="Aroh O."/>
            <person name="Sun Y."/>
            <person name="Lan Y."/>
            <person name="Juniper S.K."/>
            <person name="Young C.R."/>
            <person name="Angers B."/>
            <person name="Qian P.Y."/>
        </authorList>
    </citation>
    <scope>NUCLEOTIDE SEQUENCE</scope>
    <source>
        <strain evidence="5">P08H-3</strain>
    </source>
</reference>
<evidence type="ECO:0000256" key="3">
    <source>
        <dbReference type="SAM" id="MobiDB-lite"/>
    </source>
</evidence>
<gene>
    <name evidence="5" type="ORF">LSH36_133g03013</name>
</gene>
<dbReference type="PANTHER" id="PTHR22175">
    <property type="entry name" value="SMALL ACIDIC PROTEIN-RELATED"/>
    <property type="match status" value="1"/>
</dbReference>
<evidence type="ECO:0000256" key="2">
    <source>
        <dbReference type="ARBA" id="ARBA00016161"/>
    </source>
</evidence>
<dbReference type="EMBL" id="JAODUP010000133">
    <property type="protein sequence ID" value="KAK2160442.1"/>
    <property type="molecule type" value="Genomic_DNA"/>
</dbReference>